<proteinExistence type="inferred from homology"/>
<gene>
    <name evidence="9" type="ORF">SAMN04488026_1001102</name>
</gene>
<feature type="domain" description="ABC transmembrane type-1" evidence="8">
    <location>
        <begin position="86"/>
        <end position="271"/>
    </location>
</feature>
<feature type="transmembrane region" description="Helical" evidence="7">
    <location>
        <begin position="6"/>
        <end position="24"/>
    </location>
</feature>
<dbReference type="STRING" id="571298.SAMN04488026_1001102"/>
<feature type="transmembrane region" description="Helical" evidence="7">
    <location>
        <begin position="36"/>
        <end position="58"/>
    </location>
</feature>
<organism evidence="9 10">
    <name type="scientific">Aliiruegeria lutimaris</name>
    <dbReference type="NCBI Taxonomy" id="571298"/>
    <lineage>
        <taxon>Bacteria</taxon>
        <taxon>Pseudomonadati</taxon>
        <taxon>Pseudomonadota</taxon>
        <taxon>Alphaproteobacteria</taxon>
        <taxon>Rhodobacterales</taxon>
        <taxon>Roseobacteraceae</taxon>
        <taxon>Aliiruegeria</taxon>
    </lineage>
</organism>
<feature type="transmembrane region" description="Helical" evidence="7">
    <location>
        <begin position="204"/>
        <end position="228"/>
    </location>
</feature>
<dbReference type="PANTHER" id="PTHR30151">
    <property type="entry name" value="ALKANE SULFONATE ABC TRANSPORTER-RELATED, MEMBRANE SUBUNIT"/>
    <property type="match status" value="1"/>
</dbReference>
<evidence type="ECO:0000256" key="2">
    <source>
        <dbReference type="ARBA" id="ARBA00022448"/>
    </source>
</evidence>
<keyword evidence="3" id="KW-1003">Cell membrane</keyword>
<evidence type="ECO:0000259" key="8">
    <source>
        <dbReference type="PROSITE" id="PS50928"/>
    </source>
</evidence>
<feature type="transmembrane region" description="Helical" evidence="7">
    <location>
        <begin position="152"/>
        <end position="173"/>
    </location>
</feature>
<dbReference type="CDD" id="cd06261">
    <property type="entry name" value="TM_PBP2"/>
    <property type="match status" value="1"/>
</dbReference>
<reference evidence="9 10" key="1">
    <citation type="submission" date="2016-10" db="EMBL/GenBank/DDBJ databases">
        <authorList>
            <person name="de Groot N.N."/>
        </authorList>
    </citation>
    <scope>NUCLEOTIDE SEQUENCE [LARGE SCALE GENOMIC DNA]</scope>
    <source>
        <strain evidence="9 10">DSM 25294</strain>
    </source>
</reference>
<dbReference type="SUPFAM" id="SSF161098">
    <property type="entry name" value="MetI-like"/>
    <property type="match status" value="1"/>
</dbReference>
<evidence type="ECO:0000256" key="5">
    <source>
        <dbReference type="ARBA" id="ARBA00022989"/>
    </source>
</evidence>
<feature type="transmembrane region" description="Helical" evidence="7">
    <location>
        <begin position="248"/>
        <end position="270"/>
    </location>
</feature>
<keyword evidence="6 7" id="KW-0472">Membrane</keyword>
<sequence>MDFEWLLGGFASLLAISYVNLQVANGGGRDQAITRLFVPVFFGIGLLILWEALVQGLGVPGVILPAPSAIWDRFTASTNILWVDFVQTFVKGALSGYVMGAIAAFAVALLVDRSDFLRRGLLPVGNFMAALPIIGIAPILVMWFGFDWQSKAAVVVVMVFFPILVNTVEGLRATERMQRDLMKTYAASYWQTLFKLRVPAATPFVFNGLKIATTLALIGAIVAEFFGSPIKGMGFRISTEVGRLALDMVWAEILVAAIAGSAFYGLVALIERRVTFWHPSQRRGR</sequence>
<dbReference type="InterPro" id="IPR000515">
    <property type="entry name" value="MetI-like"/>
</dbReference>
<keyword evidence="2 7" id="KW-0813">Transport</keyword>
<dbReference type="EMBL" id="FNEK01000001">
    <property type="protein sequence ID" value="SDI21221.1"/>
    <property type="molecule type" value="Genomic_DNA"/>
</dbReference>
<comment type="similarity">
    <text evidence="7">Belongs to the binding-protein-dependent transport system permease family.</text>
</comment>
<dbReference type="OrthoDB" id="9792509at2"/>
<evidence type="ECO:0000256" key="6">
    <source>
        <dbReference type="ARBA" id="ARBA00023136"/>
    </source>
</evidence>
<evidence type="ECO:0000256" key="7">
    <source>
        <dbReference type="RuleBase" id="RU363032"/>
    </source>
</evidence>
<dbReference type="PROSITE" id="PS50928">
    <property type="entry name" value="ABC_TM1"/>
    <property type="match status" value="1"/>
</dbReference>
<evidence type="ECO:0000313" key="9">
    <source>
        <dbReference type="EMBL" id="SDI21221.1"/>
    </source>
</evidence>
<keyword evidence="5 7" id="KW-1133">Transmembrane helix</keyword>
<dbReference type="GO" id="GO:0005886">
    <property type="term" value="C:plasma membrane"/>
    <property type="evidence" value="ECO:0007669"/>
    <property type="project" value="UniProtKB-SubCell"/>
</dbReference>
<evidence type="ECO:0000256" key="3">
    <source>
        <dbReference type="ARBA" id="ARBA00022475"/>
    </source>
</evidence>
<dbReference type="InterPro" id="IPR035906">
    <property type="entry name" value="MetI-like_sf"/>
</dbReference>
<evidence type="ECO:0000313" key="10">
    <source>
        <dbReference type="Proteomes" id="UP000199382"/>
    </source>
</evidence>
<comment type="subcellular location">
    <subcellularLocation>
        <location evidence="1 7">Cell membrane</location>
        <topology evidence="1 7">Multi-pass membrane protein</topology>
    </subcellularLocation>
</comment>
<name>A0A1G8IQV9_9RHOB</name>
<evidence type="ECO:0000256" key="1">
    <source>
        <dbReference type="ARBA" id="ARBA00004651"/>
    </source>
</evidence>
<dbReference type="AlphaFoldDB" id="A0A1G8IQV9"/>
<dbReference type="Proteomes" id="UP000199382">
    <property type="component" value="Unassembled WGS sequence"/>
</dbReference>
<dbReference type="PANTHER" id="PTHR30151:SF0">
    <property type="entry name" value="ABC TRANSPORTER PERMEASE PROTEIN MJ0413-RELATED"/>
    <property type="match status" value="1"/>
</dbReference>
<keyword evidence="10" id="KW-1185">Reference proteome</keyword>
<evidence type="ECO:0000256" key="4">
    <source>
        <dbReference type="ARBA" id="ARBA00022692"/>
    </source>
</evidence>
<accession>A0A1G8IQV9</accession>
<protein>
    <submittedName>
        <fullName evidence="9">NitT/TauT family transport system permease protein</fullName>
    </submittedName>
</protein>
<feature type="transmembrane region" description="Helical" evidence="7">
    <location>
        <begin position="124"/>
        <end position="146"/>
    </location>
</feature>
<dbReference type="GO" id="GO:0055085">
    <property type="term" value="P:transmembrane transport"/>
    <property type="evidence" value="ECO:0007669"/>
    <property type="project" value="InterPro"/>
</dbReference>
<dbReference type="Gene3D" id="1.10.3720.10">
    <property type="entry name" value="MetI-like"/>
    <property type="match status" value="1"/>
</dbReference>
<feature type="transmembrane region" description="Helical" evidence="7">
    <location>
        <begin position="94"/>
        <end position="112"/>
    </location>
</feature>
<dbReference type="Pfam" id="PF00528">
    <property type="entry name" value="BPD_transp_1"/>
    <property type="match status" value="1"/>
</dbReference>
<dbReference type="RefSeq" id="WP_093147258.1">
    <property type="nucleotide sequence ID" value="NZ_FNEK01000001.1"/>
</dbReference>
<keyword evidence="4 7" id="KW-0812">Transmembrane</keyword>